<dbReference type="GO" id="GO:0005911">
    <property type="term" value="C:cell-cell junction"/>
    <property type="evidence" value="ECO:0007669"/>
    <property type="project" value="TreeGrafter"/>
</dbReference>
<evidence type="ECO:0000256" key="12">
    <source>
        <dbReference type="SAM" id="Phobius"/>
    </source>
</evidence>
<protein>
    <submittedName>
        <fullName evidence="14">Cadherin-23</fullName>
    </submittedName>
</protein>
<evidence type="ECO:0000256" key="1">
    <source>
        <dbReference type="ARBA" id="ARBA00004251"/>
    </source>
</evidence>
<evidence type="ECO:0000256" key="4">
    <source>
        <dbReference type="ARBA" id="ARBA00022737"/>
    </source>
</evidence>
<dbReference type="GO" id="GO:0048513">
    <property type="term" value="P:animal organ development"/>
    <property type="evidence" value="ECO:0007669"/>
    <property type="project" value="UniProtKB-ARBA"/>
</dbReference>
<evidence type="ECO:0000256" key="9">
    <source>
        <dbReference type="ARBA" id="ARBA00023157"/>
    </source>
</evidence>
<dbReference type="EMBL" id="WJQU01002727">
    <property type="protein sequence ID" value="KAJ6631251.1"/>
    <property type="molecule type" value="Genomic_DNA"/>
</dbReference>
<evidence type="ECO:0000313" key="14">
    <source>
        <dbReference type="EMBL" id="KAJ6631251.1"/>
    </source>
</evidence>
<dbReference type="PRINTS" id="PR00205">
    <property type="entry name" value="CADHERIN"/>
</dbReference>
<keyword evidence="15" id="KW-1185">Reference proteome</keyword>
<keyword evidence="2" id="KW-0245">EGF-like domain</keyword>
<dbReference type="AlphaFoldDB" id="A0A9Q0MN54"/>
<feature type="domain" description="Cadherin" evidence="13">
    <location>
        <begin position="282"/>
        <end position="402"/>
    </location>
</feature>
<keyword evidence="6" id="KW-0130">Cell adhesion</keyword>
<dbReference type="GO" id="GO:0048589">
    <property type="term" value="P:developmental growth"/>
    <property type="evidence" value="ECO:0007669"/>
    <property type="project" value="UniProtKB-ARBA"/>
</dbReference>
<keyword evidence="7 12" id="KW-1133">Transmembrane helix</keyword>
<evidence type="ECO:0000313" key="15">
    <source>
        <dbReference type="Proteomes" id="UP001151699"/>
    </source>
</evidence>
<keyword evidence="9" id="KW-1015">Disulfide bond</keyword>
<dbReference type="GO" id="GO:0030154">
    <property type="term" value="P:cell differentiation"/>
    <property type="evidence" value="ECO:0007669"/>
    <property type="project" value="UniProtKB-ARBA"/>
</dbReference>
<dbReference type="SUPFAM" id="SSF49313">
    <property type="entry name" value="Cadherin-like"/>
    <property type="match status" value="3"/>
</dbReference>
<dbReference type="Pfam" id="PF00028">
    <property type="entry name" value="Cadherin"/>
    <property type="match status" value="2"/>
</dbReference>
<keyword evidence="3 12" id="KW-0812">Transmembrane</keyword>
<sequence length="656" mass="74504">NATVGTSVIQVKAIDNDVGPNAAVLYRLKQDTVGNYRSFAIDQVSGLITVKSPLDRERQKIYDIRVEAYDQGIPPLSTDLDLTIYVRNVNDYEPQFLIDEIRVNVTEHVPPGVEKIKLPDTVDRDEVDELDDPPSVVCYFIVYGNDEEIFNLEPESHILTISKELDREVKPNHTLIVKATENCSSKPNHISLPKIAPLSRSHHSALTRTNSQIKYLDWFNRYKHSRNLRSISDEKTFDDDVDQHQDDIHFQSIVSGILNDDSTLVQVIVQVDDINDNAPEFVSKVFTGGVTTAADFGTKIMSIRATDRDDGINAQISYFQIGEIHRTLTEGLDQLSRPPFLVDRRSGGVLLNFDPQKGMKGYFDFMVLANDTDGLQDIAHVFIYLLREDQRVRFVLRQQPVHVRDQIQLFRETLSNVTNAIVNVDDFKVHENKDGSVDKTKTDLYLHLVDRKDNSILEVDEVLRLIDQNIEKLDYLFKEFNVLDTQPSEALLLTSDVVQGHVVLWLIFANVFVSTLLIVVTSLCFSQRKTYKRELRAAYVNSYGSSPSDLTTRSATPRVPNTNKHSIEGSNPIWLKAYANEWFKNDDDLSHPGVLNGPDSLDENVLTAEYITRPSGKEFNGFTTQNNLSPFNVYQQIDKLTNDAQLLSRKLETTEL</sequence>
<dbReference type="FunFam" id="2.60.40.60:FF:000039">
    <property type="entry name" value="FAT atypical cadherin 3"/>
    <property type="match status" value="1"/>
</dbReference>
<evidence type="ECO:0000256" key="10">
    <source>
        <dbReference type="ARBA" id="ARBA00023180"/>
    </source>
</evidence>
<dbReference type="OrthoDB" id="6510378at2759"/>
<keyword evidence="4" id="KW-0677">Repeat</keyword>
<dbReference type="GO" id="GO:0001736">
    <property type="term" value="P:establishment of planar polarity"/>
    <property type="evidence" value="ECO:0007669"/>
    <property type="project" value="UniProtKB-ARBA"/>
</dbReference>
<dbReference type="SMART" id="SM00112">
    <property type="entry name" value="CA"/>
    <property type="match status" value="3"/>
</dbReference>
<organism evidence="14 15">
    <name type="scientific">Pseudolycoriella hygida</name>
    <dbReference type="NCBI Taxonomy" id="35572"/>
    <lineage>
        <taxon>Eukaryota</taxon>
        <taxon>Metazoa</taxon>
        <taxon>Ecdysozoa</taxon>
        <taxon>Arthropoda</taxon>
        <taxon>Hexapoda</taxon>
        <taxon>Insecta</taxon>
        <taxon>Pterygota</taxon>
        <taxon>Neoptera</taxon>
        <taxon>Endopterygota</taxon>
        <taxon>Diptera</taxon>
        <taxon>Nematocera</taxon>
        <taxon>Sciaroidea</taxon>
        <taxon>Sciaridae</taxon>
        <taxon>Pseudolycoriella</taxon>
    </lineage>
</organism>
<gene>
    <name evidence="14" type="primary">Cdh23_1</name>
    <name evidence="14" type="ORF">Bhyg_17166</name>
</gene>
<accession>A0A9Q0MN54</accession>
<dbReference type="FunFam" id="2.60.40.60:FF:000306">
    <property type="entry name" value="Cadherin 23"/>
    <property type="match status" value="1"/>
</dbReference>
<evidence type="ECO:0000256" key="8">
    <source>
        <dbReference type="ARBA" id="ARBA00023136"/>
    </source>
</evidence>
<feature type="non-terminal residue" evidence="14">
    <location>
        <position position="656"/>
    </location>
</feature>
<dbReference type="Gene3D" id="2.60.40.60">
    <property type="entry name" value="Cadherins"/>
    <property type="match status" value="3"/>
</dbReference>
<dbReference type="Proteomes" id="UP001151699">
    <property type="component" value="Unassembled WGS sequence"/>
</dbReference>
<evidence type="ECO:0000259" key="13">
    <source>
        <dbReference type="PROSITE" id="PS50268"/>
    </source>
</evidence>
<keyword evidence="5 11" id="KW-0106">Calcium</keyword>
<feature type="domain" description="Cadherin" evidence="13">
    <location>
        <begin position="97"/>
        <end position="281"/>
    </location>
</feature>
<dbReference type="InterPro" id="IPR015919">
    <property type="entry name" value="Cadherin-like_sf"/>
</dbReference>
<dbReference type="PANTHER" id="PTHR24025:SF23">
    <property type="entry name" value="NEURAL-CADHERIN"/>
    <property type="match status" value="1"/>
</dbReference>
<dbReference type="GO" id="GO:0007156">
    <property type="term" value="P:homophilic cell adhesion via plasma membrane adhesion molecules"/>
    <property type="evidence" value="ECO:0007669"/>
    <property type="project" value="InterPro"/>
</dbReference>
<keyword evidence="8 12" id="KW-0472">Membrane</keyword>
<dbReference type="InterPro" id="IPR050971">
    <property type="entry name" value="Cadherin-domain_protein"/>
</dbReference>
<evidence type="ECO:0000256" key="5">
    <source>
        <dbReference type="ARBA" id="ARBA00022837"/>
    </source>
</evidence>
<feature type="domain" description="Cadherin" evidence="13">
    <location>
        <begin position="1"/>
        <end position="96"/>
    </location>
</feature>
<dbReference type="GO" id="GO:0005886">
    <property type="term" value="C:plasma membrane"/>
    <property type="evidence" value="ECO:0007669"/>
    <property type="project" value="UniProtKB-SubCell"/>
</dbReference>
<evidence type="ECO:0000256" key="3">
    <source>
        <dbReference type="ARBA" id="ARBA00022692"/>
    </source>
</evidence>
<reference evidence="14" key="1">
    <citation type="submission" date="2022-07" db="EMBL/GenBank/DDBJ databases">
        <authorList>
            <person name="Trinca V."/>
            <person name="Uliana J.V.C."/>
            <person name="Torres T.T."/>
            <person name="Ward R.J."/>
            <person name="Monesi N."/>
        </authorList>
    </citation>
    <scope>NUCLEOTIDE SEQUENCE</scope>
    <source>
        <strain evidence="14">HSMRA1968</strain>
        <tissue evidence="14">Whole embryos</tissue>
    </source>
</reference>
<evidence type="ECO:0000256" key="2">
    <source>
        <dbReference type="ARBA" id="ARBA00022536"/>
    </source>
</evidence>
<evidence type="ECO:0000256" key="7">
    <source>
        <dbReference type="ARBA" id="ARBA00022989"/>
    </source>
</evidence>
<dbReference type="GO" id="GO:0005509">
    <property type="term" value="F:calcium ion binding"/>
    <property type="evidence" value="ECO:0007669"/>
    <property type="project" value="UniProtKB-UniRule"/>
</dbReference>
<comment type="caution">
    <text evidence="14">The sequence shown here is derived from an EMBL/GenBank/DDBJ whole genome shotgun (WGS) entry which is preliminary data.</text>
</comment>
<name>A0A9Q0MN54_9DIPT</name>
<dbReference type="InterPro" id="IPR020894">
    <property type="entry name" value="Cadherin_CS"/>
</dbReference>
<evidence type="ECO:0000256" key="11">
    <source>
        <dbReference type="PROSITE-ProRule" id="PRU00043"/>
    </source>
</evidence>
<dbReference type="PROSITE" id="PS00232">
    <property type="entry name" value="CADHERIN_1"/>
    <property type="match status" value="1"/>
</dbReference>
<proteinExistence type="predicted"/>
<feature type="transmembrane region" description="Helical" evidence="12">
    <location>
        <begin position="502"/>
        <end position="526"/>
    </location>
</feature>
<dbReference type="PROSITE" id="PS50268">
    <property type="entry name" value="CADHERIN_2"/>
    <property type="match status" value="3"/>
</dbReference>
<keyword evidence="10" id="KW-0325">Glycoprotein</keyword>
<dbReference type="CDD" id="cd11304">
    <property type="entry name" value="Cadherin_repeat"/>
    <property type="match status" value="3"/>
</dbReference>
<dbReference type="PANTHER" id="PTHR24025">
    <property type="entry name" value="DESMOGLEIN FAMILY MEMBER"/>
    <property type="match status" value="1"/>
</dbReference>
<evidence type="ECO:0000256" key="6">
    <source>
        <dbReference type="ARBA" id="ARBA00022889"/>
    </source>
</evidence>
<dbReference type="InterPro" id="IPR002126">
    <property type="entry name" value="Cadherin-like_dom"/>
</dbReference>
<dbReference type="GO" id="GO:0007163">
    <property type="term" value="P:establishment or maintenance of cell polarity"/>
    <property type="evidence" value="ECO:0007669"/>
    <property type="project" value="UniProtKB-ARBA"/>
</dbReference>
<dbReference type="GO" id="GO:0048731">
    <property type="term" value="P:system development"/>
    <property type="evidence" value="ECO:0007669"/>
    <property type="project" value="UniProtKB-ARBA"/>
</dbReference>
<comment type="subcellular location">
    <subcellularLocation>
        <location evidence="1">Cell membrane</location>
        <topology evidence="1">Single-pass type I membrane protein</topology>
    </subcellularLocation>
</comment>